<dbReference type="EC" id="5.5.1.2" evidence="7 9"/>
<dbReference type="GO" id="GO:0019619">
    <property type="term" value="P:3,4-dihydroxybenzoate catabolic process"/>
    <property type="evidence" value="ECO:0007669"/>
    <property type="project" value="InterPro"/>
</dbReference>
<reference evidence="11 12" key="1">
    <citation type="submission" date="2018-08" db="EMBL/GenBank/DDBJ databases">
        <title>Recombination of ecologically and evolutionarily significant loci maintains genetic cohesion in the Pseudomonas syringae species complex.</title>
        <authorList>
            <person name="Dillon M."/>
            <person name="Thakur S."/>
            <person name="Almeida R.N.D."/>
            <person name="Weir B.S."/>
            <person name="Guttman D.S."/>
        </authorList>
    </citation>
    <scope>NUCLEOTIDE SEQUENCE [LARGE SCALE GENOMIC DNA]</scope>
    <source>
        <strain evidence="11 12">ICMP 7496</strain>
    </source>
</reference>
<evidence type="ECO:0000256" key="9">
    <source>
        <dbReference type="NCBIfam" id="TIGR02426"/>
    </source>
</evidence>
<dbReference type="PANTHER" id="PTHR43172">
    <property type="entry name" value="ADENYLOSUCCINATE LYASE"/>
    <property type="match status" value="1"/>
</dbReference>
<comment type="caution">
    <text evidence="11">The sequence shown here is derived from an EMBL/GenBank/DDBJ whole genome shotgun (WGS) entry which is preliminary data.</text>
</comment>
<evidence type="ECO:0000256" key="3">
    <source>
        <dbReference type="ARBA" id="ARBA00034772"/>
    </source>
</evidence>
<dbReference type="Gene3D" id="1.20.200.10">
    <property type="entry name" value="Fumarase/aspartase (Central domain)"/>
    <property type="match status" value="1"/>
</dbReference>
<dbReference type="SMART" id="SM00998">
    <property type="entry name" value="ADSL_C"/>
    <property type="match status" value="1"/>
</dbReference>
<keyword evidence="2 11" id="KW-0413">Isomerase</keyword>
<dbReference type="NCBIfam" id="NF006554">
    <property type="entry name" value="PRK09053.1"/>
    <property type="match status" value="1"/>
</dbReference>
<dbReference type="Proteomes" id="UP000269872">
    <property type="component" value="Unassembled WGS sequence"/>
</dbReference>
<dbReference type="InterPro" id="IPR000362">
    <property type="entry name" value="Fumarate_lyase_fam"/>
</dbReference>
<keyword evidence="1" id="KW-0058">Aromatic hydrocarbons catabolism</keyword>
<dbReference type="PROSITE" id="PS00163">
    <property type="entry name" value="FUMARATE_LYASES"/>
    <property type="match status" value="1"/>
</dbReference>
<dbReference type="CDD" id="cd01597">
    <property type="entry name" value="pCLME"/>
    <property type="match status" value="1"/>
</dbReference>
<comment type="similarity">
    <text evidence="3">Belongs to the class-II fumarase/aspartase family.</text>
</comment>
<comment type="pathway">
    <text evidence="6">Aromatic compound metabolism; beta-ketoadipate pathway; 5-oxo-4,5-dihydro-2-furylacetate from 3-carboxy-cis,cis-muconate: step 1/2.</text>
</comment>
<gene>
    <name evidence="11" type="ORF">ALP05_04632</name>
</gene>
<dbReference type="NCBIfam" id="TIGR02426">
    <property type="entry name" value="protocat_pcaB"/>
    <property type="match status" value="1"/>
</dbReference>
<comment type="function">
    <text evidence="5">Catalyzes an anti cycloisomerization.</text>
</comment>
<proteinExistence type="inferred from homology"/>
<dbReference type="InterPro" id="IPR020557">
    <property type="entry name" value="Fumarate_lyase_CS"/>
</dbReference>
<accession>A0A3M6FB83</accession>
<dbReference type="InterPro" id="IPR012789">
    <property type="entry name" value="Protocat_PcaB-like"/>
</dbReference>
<name>A0A3M6FB83_9PSED</name>
<dbReference type="FunFam" id="1.10.40.30:FF:000007">
    <property type="entry name" value="Adenylosuccinate lyase"/>
    <property type="match status" value="1"/>
</dbReference>
<evidence type="ECO:0000256" key="2">
    <source>
        <dbReference type="ARBA" id="ARBA00023235"/>
    </source>
</evidence>
<evidence type="ECO:0000256" key="7">
    <source>
        <dbReference type="ARBA" id="ARBA00066791"/>
    </source>
</evidence>
<evidence type="ECO:0000256" key="1">
    <source>
        <dbReference type="ARBA" id="ARBA00022797"/>
    </source>
</evidence>
<dbReference type="GO" id="GO:0047472">
    <property type="term" value="F:3-carboxy-cis,cis-muconate cycloisomerase activity"/>
    <property type="evidence" value="ECO:0007669"/>
    <property type="project" value="UniProtKB-UniRule"/>
</dbReference>
<dbReference type="InterPro" id="IPR008948">
    <property type="entry name" value="L-Aspartase-like"/>
</dbReference>
<evidence type="ECO:0000256" key="4">
    <source>
        <dbReference type="ARBA" id="ARBA00052700"/>
    </source>
</evidence>
<dbReference type="PRINTS" id="PR00145">
    <property type="entry name" value="ARGSUCLYASE"/>
</dbReference>
<organism evidence="11 12">
    <name type="scientific">Pseudomonas caricapapayae</name>
    <dbReference type="NCBI Taxonomy" id="46678"/>
    <lineage>
        <taxon>Bacteria</taxon>
        <taxon>Pseudomonadati</taxon>
        <taxon>Pseudomonadota</taxon>
        <taxon>Gammaproteobacteria</taxon>
        <taxon>Pseudomonadales</taxon>
        <taxon>Pseudomonadaceae</taxon>
        <taxon>Pseudomonas</taxon>
    </lineage>
</organism>
<dbReference type="PANTHER" id="PTHR43172:SF2">
    <property type="entry name" value="ADENYLOSUCCINATE LYASE C-TERMINAL DOMAIN-CONTAINING PROTEIN"/>
    <property type="match status" value="1"/>
</dbReference>
<dbReference type="GO" id="GO:0016829">
    <property type="term" value="F:lyase activity"/>
    <property type="evidence" value="ECO:0007669"/>
    <property type="project" value="UniProtKB-ARBA"/>
</dbReference>
<evidence type="ECO:0000313" key="11">
    <source>
        <dbReference type="EMBL" id="RMV77842.1"/>
    </source>
</evidence>
<evidence type="ECO:0000259" key="10">
    <source>
        <dbReference type="SMART" id="SM00998"/>
    </source>
</evidence>
<comment type="catalytic activity">
    <reaction evidence="4">
        <text>2-(carboxymethyl)-5-oxo-2,5-dihydro-2-furoate = 3-carboxy-cis,cis-muconate + H(+)</text>
        <dbReference type="Rhea" id="RHEA:23656"/>
        <dbReference type="ChEBI" id="CHEBI:15378"/>
        <dbReference type="ChEBI" id="CHEBI:57496"/>
        <dbReference type="ChEBI" id="CHEBI:57979"/>
        <dbReference type="EC" id="5.5.1.2"/>
    </reaction>
</comment>
<evidence type="ECO:0000313" key="12">
    <source>
        <dbReference type="Proteomes" id="UP000269872"/>
    </source>
</evidence>
<dbReference type="Pfam" id="PF10397">
    <property type="entry name" value="ADSL_C"/>
    <property type="match status" value="1"/>
</dbReference>
<feature type="domain" description="Adenylosuccinate lyase C-terminal" evidence="10">
    <location>
        <begin position="366"/>
        <end position="445"/>
    </location>
</feature>
<dbReference type="FunFam" id="1.20.200.10:FF:000014">
    <property type="entry name" value="3-carboxy-cis,cis-muconate cycloisomerase"/>
    <property type="match status" value="1"/>
</dbReference>
<dbReference type="AlphaFoldDB" id="A0A3M6FB83"/>
<dbReference type="InterPro" id="IPR022761">
    <property type="entry name" value="Fumarate_lyase_N"/>
</dbReference>
<dbReference type="InterPro" id="IPR019468">
    <property type="entry name" value="AdenyloSucc_lyase_C"/>
</dbReference>
<dbReference type="SUPFAM" id="SSF48557">
    <property type="entry name" value="L-aspartase-like"/>
    <property type="match status" value="1"/>
</dbReference>
<dbReference type="EMBL" id="RBUY01000039">
    <property type="protein sequence ID" value="RMV77842.1"/>
    <property type="molecule type" value="Genomic_DNA"/>
</dbReference>
<evidence type="ECO:0000256" key="5">
    <source>
        <dbReference type="ARBA" id="ARBA00056266"/>
    </source>
</evidence>
<sequence length="453" mass="49195">MNRASNQLFDTYFTQTGMREIFSDEGRVQGMLDFEAALARAQARVGLIPPDVVADIERSCHARLFDFGELAIAIGSAGNSAIPLVKALGRQIATRSAEAERYVHMGATSQDVMDSGLILQLRRAIVLLEHDLTRLADALAVQAQRHATTPLAGRTWLQQATPVTLGMKIAGWLGAVTRHRQRLHEIQPRLLCLQFGGASGSLAALGDQAFSVAEALAGELNLQLPEQPWHTQRDRLVEFASLLGMIAGSLGKLGRDVSLLMQTEVGEVFEPSAPGKGGSSTMPHKRNPVGAAVMISAATRAPGLVATMFAAMPQEHERSLGLWHAEWETLPELCCLVSGSLQQALQVIPGLQVDAERMGLNLQSTKGLVLAEAVSIALAQRIGRDAAHHLVEQCCRRAVEQGVHLRQVLGENPQVCEQFSSDELDRLLDPAHYLGQARQWVERAVAEHTRISR</sequence>
<protein>
    <recommendedName>
        <fullName evidence="8 9">3-carboxy-cis,cis-muconate cycloisomerase</fullName>
        <ecNumber evidence="7 9">5.5.1.2</ecNumber>
    </recommendedName>
</protein>
<dbReference type="RefSeq" id="WP_122339778.1">
    <property type="nucleotide sequence ID" value="NZ_RBUY01000039.1"/>
</dbReference>
<dbReference type="PRINTS" id="PR00149">
    <property type="entry name" value="FUMRATELYASE"/>
</dbReference>
<dbReference type="FunFam" id="1.10.275.10:FF:000015">
    <property type="entry name" value="3-carboxy-cis,cis-muconate cycloisomerase"/>
    <property type="match status" value="1"/>
</dbReference>
<dbReference type="Pfam" id="PF00206">
    <property type="entry name" value="Lyase_1"/>
    <property type="match status" value="1"/>
</dbReference>
<evidence type="ECO:0000256" key="8">
    <source>
        <dbReference type="ARBA" id="ARBA00069338"/>
    </source>
</evidence>
<evidence type="ECO:0000256" key="6">
    <source>
        <dbReference type="ARBA" id="ARBA00060626"/>
    </source>
</evidence>
<dbReference type="Gene3D" id="1.10.40.30">
    <property type="entry name" value="Fumarase/aspartase (C-terminal domain)"/>
    <property type="match status" value="1"/>
</dbReference>